<dbReference type="SUPFAM" id="SSF116726">
    <property type="entry name" value="TrkA C-terminal domain-like"/>
    <property type="match status" value="2"/>
</dbReference>
<dbReference type="STRING" id="572546.Arcpr_0148"/>
<keyword evidence="10" id="KW-1185">Reference proteome</keyword>
<comment type="function">
    <text evidence="1">Part of a potassium transport system.</text>
</comment>
<keyword evidence="6" id="KW-0406">Ion transport</keyword>
<dbReference type="SUPFAM" id="SSF51735">
    <property type="entry name" value="NAD(P)-binding Rossmann-fold domains"/>
    <property type="match status" value="2"/>
</dbReference>
<organism evidence="9 10">
    <name type="scientific">Archaeoglobus profundus (strain DSM 5631 / JCM 9629 / NBRC 100127 / Av18)</name>
    <dbReference type="NCBI Taxonomy" id="572546"/>
    <lineage>
        <taxon>Archaea</taxon>
        <taxon>Methanobacteriati</taxon>
        <taxon>Methanobacteriota</taxon>
        <taxon>Archaeoglobi</taxon>
        <taxon>Archaeoglobales</taxon>
        <taxon>Archaeoglobaceae</taxon>
        <taxon>Archaeoglobus</taxon>
    </lineage>
</organism>
<dbReference type="KEGG" id="apo:Arcpr_0148"/>
<keyword evidence="5" id="KW-0520">NAD</keyword>
<dbReference type="NCBIfam" id="NF007039">
    <property type="entry name" value="PRK09496.3-2"/>
    <property type="match status" value="1"/>
</dbReference>
<dbReference type="GO" id="GO:0005886">
    <property type="term" value="C:plasma membrane"/>
    <property type="evidence" value="ECO:0007669"/>
    <property type="project" value="InterPro"/>
</dbReference>
<evidence type="ECO:0000259" key="8">
    <source>
        <dbReference type="PROSITE" id="PS51202"/>
    </source>
</evidence>
<evidence type="ECO:0000256" key="1">
    <source>
        <dbReference type="ARBA" id="ARBA00003660"/>
    </source>
</evidence>
<dbReference type="PaxDb" id="572546-Arcpr_0148"/>
<accession>D2RFZ5</accession>
<evidence type="ECO:0000256" key="4">
    <source>
        <dbReference type="ARBA" id="ARBA00022958"/>
    </source>
</evidence>
<dbReference type="Proteomes" id="UP000001901">
    <property type="component" value="Chromosome"/>
</dbReference>
<sequence length="432" mass="47167">MRIVIAGAGEVGYNLAKVLCDNHDVYVIDIDEDKVENMKNLNVSAVRGNSASIDVLKSVEIEKADVFLAVTGDDEVNMLSGLLAKKFGAKKVVVRVSNPDYVDRPIVRDHILGFDLVVCPQLALANEIANLLMIPGAVDFVTLSGGEANVVEIKAGAGIVGKKISDLNLPKNVLIVAILRNGEVVIPRGETVVEEGDVLVVLGRVDEIAKVQAFGQTLVKNVTIFGGGTIGEYIARTLETGKFKITLVDSNIDRCEILSESLRKTKVVCGDATDVEFLEEVEVGKSDVVIATTESDERNLMISLLCKSMGARKAIAKVEKGDYIKIFEMVGVDHAISPRRVTFLEVMKYLRLVDIRSIAEIKQKIAVLEFIAKNVDDVKIMDLKLPDCAIIGGVIRGEDFLIPRGDTVIKRGDRILVFATWDCIEELEDIFE</sequence>
<proteinExistence type="predicted"/>
<dbReference type="PROSITE" id="PS51202">
    <property type="entry name" value="RCK_C"/>
    <property type="match status" value="2"/>
</dbReference>
<dbReference type="GeneID" id="8738797"/>
<dbReference type="OrthoDB" id="27588at2157"/>
<feature type="domain" description="RCK C-terminal" evidence="8">
    <location>
        <begin position="353"/>
        <end position="432"/>
    </location>
</feature>
<dbReference type="Gene3D" id="3.40.50.720">
    <property type="entry name" value="NAD(P)-binding Rossmann-like Domain"/>
    <property type="match status" value="2"/>
</dbReference>
<evidence type="ECO:0000256" key="2">
    <source>
        <dbReference type="ARBA" id="ARBA00022448"/>
    </source>
</evidence>
<dbReference type="InterPro" id="IPR036291">
    <property type="entry name" value="NAD(P)-bd_dom_sf"/>
</dbReference>
<dbReference type="RefSeq" id="WP_012939556.1">
    <property type="nucleotide sequence ID" value="NC_013741.1"/>
</dbReference>
<feature type="domain" description="RCK C-terminal" evidence="8">
    <location>
        <begin position="138"/>
        <end position="217"/>
    </location>
</feature>
<feature type="domain" description="RCK N-terminal" evidence="7">
    <location>
        <begin position="1"/>
        <end position="112"/>
    </location>
</feature>
<dbReference type="HOGENOM" id="CLU_046525_0_0_2"/>
<dbReference type="InterPro" id="IPR006036">
    <property type="entry name" value="K_uptake_TrkA"/>
</dbReference>
<dbReference type="InterPro" id="IPR006037">
    <property type="entry name" value="RCK_C"/>
</dbReference>
<dbReference type="InterPro" id="IPR036721">
    <property type="entry name" value="RCK_C_sf"/>
</dbReference>
<feature type="domain" description="RCK N-terminal" evidence="7">
    <location>
        <begin position="219"/>
        <end position="336"/>
    </location>
</feature>
<name>D2RFZ5_ARCPA</name>
<dbReference type="PANTHER" id="PTHR43833:SF5">
    <property type="entry name" value="TRK SYSTEM POTASSIUM UPTAKE PROTEIN TRKA"/>
    <property type="match status" value="1"/>
</dbReference>
<evidence type="ECO:0000313" key="10">
    <source>
        <dbReference type="Proteomes" id="UP000001901"/>
    </source>
</evidence>
<evidence type="ECO:0000313" key="9">
    <source>
        <dbReference type="EMBL" id="ADB57220.1"/>
    </source>
</evidence>
<dbReference type="eggNOG" id="arCOG01959">
    <property type="taxonomic scope" value="Archaea"/>
</dbReference>
<dbReference type="InterPro" id="IPR003148">
    <property type="entry name" value="RCK_N"/>
</dbReference>
<evidence type="ECO:0000256" key="6">
    <source>
        <dbReference type="ARBA" id="ARBA00023065"/>
    </source>
</evidence>
<evidence type="ECO:0000256" key="5">
    <source>
        <dbReference type="ARBA" id="ARBA00023027"/>
    </source>
</evidence>
<dbReference type="GO" id="GO:0015079">
    <property type="term" value="F:potassium ion transmembrane transporter activity"/>
    <property type="evidence" value="ECO:0007669"/>
    <property type="project" value="InterPro"/>
</dbReference>
<dbReference type="Pfam" id="PF02080">
    <property type="entry name" value="TrkA_C"/>
    <property type="match status" value="2"/>
</dbReference>
<dbReference type="Pfam" id="PF02254">
    <property type="entry name" value="TrkA_N"/>
    <property type="match status" value="2"/>
</dbReference>
<dbReference type="AlphaFoldDB" id="D2RFZ5"/>
<keyword evidence="3" id="KW-0633">Potassium transport</keyword>
<dbReference type="Gene3D" id="3.30.70.1450">
    <property type="entry name" value="Regulator of K+ conductance, C-terminal domain"/>
    <property type="match status" value="2"/>
</dbReference>
<keyword evidence="2" id="KW-0813">Transport</keyword>
<dbReference type="InterPro" id="IPR050721">
    <property type="entry name" value="Trk_Ktr_HKT_K-transport"/>
</dbReference>
<reference evidence="9 10" key="1">
    <citation type="journal article" date="2010" name="Stand. Genomic Sci.">
        <title>Complete genome sequence of Archaeoglobus profundus type strain (AV18).</title>
        <authorList>
            <person name="von Jan M."/>
            <person name="Lapidus A."/>
            <person name="Del Rio T.G."/>
            <person name="Copeland A."/>
            <person name="Tice H."/>
            <person name="Cheng J.F."/>
            <person name="Lucas S."/>
            <person name="Chen F."/>
            <person name="Nolan M."/>
            <person name="Goodwin L."/>
            <person name="Han C."/>
            <person name="Pitluck S."/>
            <person name="Liolios K."/>
            <person name="Ivanova N."/>
            <person name="Mavromatis K."/>
            <person name="Ovchinnikova G."/>
            <person name="Chertkov O."/>
            <person name="Pati A."/>
            <person name="Chen A."/>
            <person name="Palaniappan K."/>
            <person name="Land M."/>
            <person name="Hauser L."/>
            <person name="Chang Y.J."/>
            <person name="Jeffries C.D."/>
            <person name="Saunders E."/>
            <person name="Brettin T."/>
            <person name="Detter J.C."/>
            <person name="Chain P."/>
            <person name="Eichinger K."/>
            <person name="Huber H."/>
            <person name="Spring S."/>
            <person name="Rohde M."/>
            <person name="Goker M."/>
            <person name="Wirth R."/>
            <person name="Woyke T."/>
            <person name="Bristow J."/>
            <person name="Eisen J.A."/>
            <person name="Markowitz V."/>
            <person name="Hugenholtz P."/>
            <person name="Kyrpides N.C."/>
            <person name="Klenk H.P."/>
        </authorList>
    </citation>
    <scope>NUCLEOTIDE SEQUENCE [LARGE SCALE GENOMIC DNA]</scope>
    <source>
        <strain evidence="10">DSM 5631 / JCM 9629 / NBRC 100127 / Av18</strain>
    </source>
</reference>
<dbReference type="PANTHER" id="PTHR43833">
    <property type="entry name" value="POTASSIUM CHANNEL PROTEIN 2-RELATED-RELATED"/>
    <property type="match status" value="1"/>
</dbReference>
<dbReference type="PRINTS" id="PR00335">
    <property type="entry name" value="KUPTAKETRKA"/>
</dbReference>
<gene>
    <name evidence="9" type="ordered locus">Arcpr_0148</name>
</gene>
<evidence type="ECO:0000256" key="3">
    <source>
        <dbReference type="ARBA" id="ARBA00022538"/>
    </source>
</evidence>
<dbReference type="PROSITE" id="PS51201">
    <property type="entry name" value="RCK_N"/>
    <property type="match status" value="2"/>
</dbReference>
<evidence type="ECO:0000259" key="7">
    <source>
        <dbReference type="PROSITE" id="PS51201"/>
    </source>
</evidence>
<protein>
    <submittedName>
        <fullName evidence="9">TrkA-N domain protein</fullName>
    </submittedName>
</protein>
<dbReference type="EMBL" id="CP001857">
    <property type="protein sequence ID" value="ADB57220.1"/>
    <property type="molecule type" value="Genomic_DNA"/>
</dbReference>
<keyword evidence="4" id="KW-0630">Potassium</keyword>